<sequence length="262" mass="28018">MTARFMAYGMAALLVFLAACSQPNLQVPPKREADNAANVNEDTTNSHDLAGMDQIAPGVWLKSTSTDFSISLSPLEFSEASIKLMHDLKREMEPQSMGLTNDPNGNALIEPMSASDRRSVSLMIDKAIMTYNAVKSAKAKGLSIAPMGSIVINESGGGRNLICRSGAFASNTTSAPGAKGSAWVSCVGWFSPDTKSKVFVRAGSDSARDEDSGRARSSAYKVMYLHDSYRSCSSVASAEAWYWIAGWVKIYPASAYASHNGC</sequence>
<dbReference type="EMBL" id="JACHEZ010000004">
    <property type="protein sequence ID" value="MBB6029949.1"/>
    <property type="molecule type" value="Genomic_DNA"/>
</dbReference>
<accession>A0ABR6P1T6</accession>
<name>A0ABR6P1T6_9DEIN</name>
<proteinExistence type="predicted"/>
<feature type="chain" id="PRO_5045320799" description="Lipoprotein" evidence="1">
    <location>
        <begin position="22"/>
        <end position="262"/>
    </location>
</feature>
<reference evidence="2 3" key="1">
    <citation type="submission" date="2020-08" db="EMBL/GenBank/DDBJ databases">
        <title>Genomic Encyclopedia of Type Strains, Phase IV (KMG-IV): sequencing the most valuable type-strain genomes for metagenomic binning, comparative biology and taxonomic classification.</title>
        <authorList>
            <person name="Goeker M."/>
        </authorList>
    </citation>
    <scope>NUCLEOTIDE SEQUENCE [LARGE SCALE GENOMIC DNA]</scope>
    <source>
        <strain evidence="2 3">DSM 15757</strain>
    </source>
</reference>
<keyword evidence="1" id="KW-0732">Signal</keyword>
<evidence type="ECO:0000313" key="3">
    <source>
        <dbReference type="Proteomes" id="UP000587579"/>
    </source>
</evidence>
<dbReference type="PROSITE" id="PS51257">
    <property type="entry name" value="PROKAR_LIPOPROTEIN"/>
    <property type="match status" value="1"/>
</dbReference>
<evidence type="ECO:0000256" key="1">
    <source>
        <dbReference type="SAM" id="SignalP"/>
    </source>
</evidence>
<dbReference type="Proteomes" id="UP000587579">
    <property type="component" value="Unassembled WGS sequence"/>
</dbReference>
<evidence type="ECO:0000313" key="2">
    <source>
        <dbReference type="EMBL" id="MBB6029949.1"/>
    </source>
</evidence>
<comment type="caution">
    <text evidence="2">The sequence shown here is derived from an EMBL/GenBank/DDBJ whole genome shotgun (WGS) entry which is preliminary data.</text>
</comment>
<keyword evidence="3" id="KW-1185">Reference proteome</keyword>
<evidence type="ECO:0008006" key="4">
    <source>
        <dbReference type="Google" id="ProtNLM"/>
    </source>
</evidence>
<gene>
    <name evidence="2" type="ORF">HNQ05_001318</name>
</gene>
<protein>
    <recommendedName>
        <fullName evidence="4">Lipoprotein</fullName>
    </recommendedName>
</protein>
<feature type="signal peptide" evidence="1">
    <location>
        <begin position="1"/>
        <end position="21"/>
    </location>
</feature>
<organism evidence="2 3">
    <name type="scientific">Oceanithermus desulfurans</name>
    <dbReference type="NCBI Taxonomy" id="227924"/>
    <lineage>
        <taxon>Bacteria</taxon>
        <taxon>Thermotogati</taxon>
        <taxon>Deinococcota</taxon>
        <taxon>Deinococci</taxon>
        <taxon>Thermales</taxon>
        <taxon>Thermaceae</taxon>
        <taxon>Oceanithermus</taxon>
    </lineage>
</organism>